<sequence>MQSGSLALCQLVERLALVRPDQQFGDLNSCARGLVPKGVVLALTGHLWLGQYRSGWVGRWTTDATVVTFNLPFQTQSLLP</sequence>
<evidence type="ECO:0000313" key="1">
    <source>
        <dbReference type="EMBL" id="GLY70021.1"/>
    </source>
</evidence>
<accession>A0A9W6R6M4</accession>
<evidence type="ECO:0000313" key="2">
    <source>
        <dbReference type="Proteomes" id="UP001165136"/>
    </source>
</evidence>
<dbReference type="AlphaFoldDB" id="A0A9W6R6M4"/>
<organism evidence="1 2">
    <name type="scientific">Amycolatopsis taiwanensis</name>
    <dbReference type="NCBI Taxonomy" id="342230"/>
    <lineage>
        <taxon>Bacteria</taxon>
        <taxon>Bacillati</taxon>
        <taxon>Actinomycetota</taxon>
        <taxon>Actinomycetes</taxon>
        <taxon>Pseudonocardiales</taxon>
        <taxon>Pseudonocardiaceae</taxon>
        <taxon>Amycolatopsis</taxon>
    </lineage>
</organism>
<gene>
    <name evidence="1" type="ORF">Atai01_66400</name>
</gene>
<dbReference type="Proteomes" id="UP001165136">
    <property type="component" value="Unassembled WGS sequence"/>
</dbReference>
<proteinExistence type="predicted"/>
<dbReference type="EMBL" id="BSTI01000020">
    <property type="protein sequence ID" value="GLY70021.1"/>
    <property type="molecule type" value="Genomic_DNA"/>
</dbReference>
<protein>
    <submittedName>
        <fullName evidence="1">Uncharacterized protein</fullName>
    </submittedName>
</protein>
<reference evidence="1" key="1">
    <citation type="submission" date="2023-03" db="EMBL/GenBank/DDBJ databases">
        <title>Amycolatopsis taiwanensis NBRC 103393.</title>
        <authorList>
            <person name="Ichikawa N."/>
            <person name="Sato H."/>
            <person name="Tonouchi N."/>
        </authorList>
    </citation>
    <scope>NUCLEOTIDE SEQUENCE</scope>
    <source>
        <strain evidence="1">NBRC 103393</strain>
    </source>
</reference>
<dbReference type="RefSeq" id="WP_285489348.1">
    <property type="nucleotide sequence ID" value="NZ_BSTI01000020.1"/>
</dbReference>
<name>A0A9W6R6M4_9PSEU</name>
<keyword evidence="2" id="KW-1185">Reference proteome</keyword>
<comment type="caution">
    <text evidence="1">The sequence shown here is derived from an EMBL/GenBank/DDBJ whole genome shotgun (WGS) entry which is preliminary data.</text>
</comment>